<keyword evidence="1" id="KW-1133">Transmembrane helix</keyword>
<dbReference type="AlphaFoldDB" id="A0A915HGX6"/>
<protein>
    <submittedName>
        <fullName evidence="3">Uncharacterized protein</fullName>
    </submittedName>
</protein>
<keyword evidence="1" id="KW-0812">Transmembrane</keyword>
<keyword evidence="1" id="KW-0472">Membrane</keyword>
<reference evidence="3" key="1">
    <citation type="submission" date="2022-11" db="UniProtKB">
        <authorList>
            <consortium name="WormBaseParasite"/>
        </authorList>
    </citation>
    <scope>IDENTIFICATION</scope>
</reference>
<feature type="transmembrane region" description="Helical" evidence="1">
    <location>
        <begin position="20"/>
        <end position="41"/>
    </location>
</feature>
<feature type="transmembrane region" description="Helical" evidence="1">
    <location>
        <begin position="62"/>
        <end position="80"/>
    </location>
</feature>
<organism evidence="2 3">
    <name type="scientific">Romanomermis culicivorax</name>
    <name type="common">Nematode worm</name>
    <dbReference type="NCBI Taxonomy" id="13658"/>
    <lineage>
        <taxon>Eukaryota</taxon>
        <taxon>Metazoa</taxon>
        <taxon>Ecdysozoa</taxon>
        <taxon>Nematoda</taxon>
        <taxon>Enoplea</taxon>
        <taxon>Dorylaimia</taxon>
        <taxon>Mermithida</taxon>
        <taxon>Mermithoidea</taxon>
        <taxon>Mermithidae</taxon>
        <taxon>Romanomermis</taxon>
    </lineage>
</organism>
<evidence type="ECO:0000313" key="2">
    <source>
        <dbReference type="Proteomes" id="UP000887565"/>
    </source>
</evidence>
<evidence type="ECO:0000256" key="1">
    <source>
        <dbReference type="SAM" id="Phobius"/>
    </source>
</evidence>
<accession>A0A915HGX6</accession>
<proteinExistence type="predicted"/>
<dbReference type="Proteomes" id="UP000887565">
    <property type="component" value="Unplaced"/>
</dbReference>
<name>A0A915HGX6_ROMCU</name>
<dbReference type="WBParaSite" id="nRc.2.0.1.t00679-RA">
    <property type="protein sequence ID" value="nRc.2.0.1.t00679-RA"/>
    <property type="gene ID" value="nRc.2.0.1.g00679"/>
</dbReference>
<sequence length="102" mass="11539">MKQMNASTLEQSLDGKLFVGFVYSFVAIIMLTPYCISWYIIKRDKAIYDYAFRLFALNMGCADLELLACMGVFPALGYLLPISIPFYPLFDICSDLLKNPAT</sequence>
<keyword evidence="2" id="KW-1185">Reference proteome</keyword>
<evidence type="ECO:0000313" key="3">
    <source>
        <dbReference type="WBParaSite" id="nRc.2.0.1.t00679-RA"/>
    </source>
</evidence>